<protein>
    <submittedName>
        <fullName evidence="6">Natural resistance-associated macrophage protein</fullName>
    </submittedName>
</protein>
<dbReference type="KEGG" id="vaq:FIV01_12760"/>
<keyword evidence="7" id="KW-1185">Reference proteome</keyword>
<feature type="transmembrane region" description="Helical" evidence="5">
    <location>
        <begin position="91"/>
        <end position="116"/>
    </location>
</feature>
<evidence type="ECO:0000256" key="3">
    <source>
        <dbReference type="ARBA" id="ARBA00022989"/>
    </source>
</evidence>
<accession>A0A5P9CLW5</accession>
<evidence type="ECO:0000256" key="5">
    <source>
        <dbReference type="SAM" id="Phobius"/>
    </source>
</evidence>
<dbReference type="GO" id="GO:0016020">
    <property type="term" value="C:membrane"/>
    <property type="evidence" value="ECO:0007669"/>
    <property type="project" value="UniProtKB-SubCell"/>
</dbReference>
<evidence type="ECO:0000313" key="6">
    <source>
        <dbReference type="EMBL" id="QFT27288.1"/>
    </source>
</evidence>
<evidence type="ECO:0000256" key="2">
    <source>
        <dbReference type="ARBA" id="ARBA00022692"/>
    </source>
</evidence>
<reference evidence="6 7" key="1">
    <citation type="submission" date="2019-10" db="EMBL/GenBank/DDBJ databases">
        <title>Complete genome sequence of Vibrio sp. strain THAF100, isolated from non-filtered water from the water column of tank 6 of a marine aquarium containing stony-coral fragments. Water maintained at 26 degree C.</title>
        <authorList>
            <person name="Ruckert C."/>
            <person name="Franco A."/>
            <person name="Kalinowski J."/>
            <person name="Glaeser S."/>
        </authorList>
    </citation>
    <scope>NUCLEOTIDE SEQUENCE [LARGE SCALE GENOMIC DNA]</scope>
    <source>
        <strain evidence="6 7">THAF100</strain>
    </source>
</reference>
<dbReference type="Proteomes" id="UP000326936">
    <property type="component" value="Chromosome"/>
</dbReference>
<sequence>MDTISTPDSQSKLSLLQLARSTGPGIMMATAAVGGSHLVASTQAGATYGWQIAIVILLVNILKYPFFRASIQYTAATGESLVEGYAKLGQAFLWLFLSVCTISGIVTASALLLFSANLLGHFLPFALSLKSLSILIVAVCLFALFSRRYRVLHSISKVIMLILIVTLIAALALAASQTLESHVPTQETTPWSSAAVGFIIAAMVWMPAPIEISSVTSLWLKEQQSKYKVSAKSVLFDFNAHYIATVLLALAFVALGVLVFYGSGLEFSQSGVEFSNQLIDGYTSKVGQWAYYLITAVAFFCIFGSTITVIDGYSRTIAEAQRLLQEREEISHKASVIWMMLIAFAALALILFWFSSVLSALYVSLTLAFITTPFFALLNFILVSHTKLPKPLALTKPMKWLSILGLIYLFGFLAVFFWWNWLV</sequence>
<keyword evidence="3 5" id="KW-1133">Transmembrane helix</keyword>
<dbReference type="EMBL" id="CP045350">
    <property type="protein sequence ID" value="QFT27288.1"/>
    <property type="molecule type" value="Genomic_DNA"/>
</dbReference>
<dbReference type="GO" id="GO:0046873">
    <property type="term" value="F:metal ion transmembrane transporter activity"/>
    <property type="evidence" value="ECO:0007669"/>
    <property type="project" value="InterPro"/>
</dbReference>
<comment type="subcellular location">
    <subcellularLocation>
        <location evidence="1">Membrane</location>
        <topology evidence="1">Multi-pass membrane protein</topology>
    </subcellularLocation>
</comment>
<dbReference type="Pfam" id="PF01566">
    <property type="entry name" value="Nramp"/>
    <property type="match status" value="1"/>
</dbReference>
<feature type="transmembrane region" description="Helical" evidence="5">
    <location>
        <begin position="403"/>
        <end position="421"/>
    </location>
</feature>
<dbReference type="RefSeq" id="WP_152431301.1">
    <property type="nucleotide sequence ID" value="NZ_CBCSDK010000018.1"/>
</dbReference>
<feature type="transmembrane region" description="Helical" evidence="5">
    <location>
        <begin position="360"/>
        <end position="382"/>
    </location>
</feature>
<feature type="transmembrane region" description="Helical" evidence="5">
    <location>
        <begin position="48"/>
        <end position="66"/>
    </location>
</feature>
<feature type="transmembrane region" description="Helical" evidence="5">
    <location>
        <begin position="240"/>
        <end position="261"/>
    </location>
</feature>
<evidence type="ECO:0000256" key="1">
    <source>
        <dbReference type="ARBA" id="ARBA00004141"/>
    </source>
</evidence>
<gene>
    <name evidence="6" type="ORF">FIV01_12760</name>
</gene>
<evidence type="ECO:0000313" key="7">
    <source>
        <dbReference type="Proteomes" id="UP000326936"/>
    </source>
</evidence>
<organism evidence="6 7">
    <name type="scientific">Vibrio aquimaris</name>
    <dbReference type="NCBI Taxonomy" id="2587862"/>
    <lineage>
        <taxon>Bacteria</taxon>
        <taxon>Pseudomonadati</taxon>
        <taxon>Pseudomonadota</taxon>
        <taxon>Gammaproteobacteria</taxon>
        <taxon>Vibrionales</taxon>
        <taxon>Vibrionaceae</taxon>
        <taxon>Vibrio</taxon>
    </lineage>
</organism>
<feature type="transmembrane region" description="Helical" evidence="5">
    <location>
        <begin position="158"/>
        <end position="175"/>
    </location>
</feature>
<proteinExistence type="predicted"/>
<evidence type="ECO:0000256" key="4">
    <source>
        <dbReference type="ARBA" id="ARBA00023136"/>
    </source>
</evidence>
<dbReference type="AlphaFoldDB" id="A0A5P9CLW5"/>
<feature type="transmembrane region" description="Helical" evidence="5">
    <location>
        <begin position="289"/>
        <end position="313"/>
    </location>
</feature>
<feature type="transmembrane region" description="Helical" evidence="5">
    <location>
        <begin position="122"/>
        <end position="146"/>
    </location>
</feature>
<feature type="transmembrane region" description="Helical" evidence="5">
    <location>
        <begin position="195"/>
        <end position="220"/>
    </location>
</feature>
<feature type="transmembrane region" description="Helical" evidence="5">
    <location>
        <begin position="334"/>
        <end position="354"/>
    </location>
</feature>
<dbReference type="InterPro" id="IPR001046">
    <property type="entry name" value="NRAMP_fam"/>
</dbReference>
<dbReference type="OrthoDB" id="4858698at2"/>
<keyword evidence="2 5" id="KW-0812">Transmembrane</keyword>
<name>A0A5P9CLW5_9VIBR</name>
<dbReference type="Gene3D" id="1.20.1740.10">
    <property type="entry name" value="Amino acid/polyamine transporter I"/>
    <property type="match status" value="1"/>
</dbReference>
<keyword evidence="4 5" id="KW-0472">Membrane</keyword>